<accession>A0AAN9BTW0</accession>
<evidence type="ECO:0008006" key="3">
    <source>
        <dbReference type="Google" id="ProtNLM"/>
    </source>
</evidence>
<organism evidence="1 2">
    <name type="scientific">Littorina saxatilis</name>
    <dbReference type="NCBI Taxonomy" id="31220"/>
    <lineage>
        <taxon>Eukaryota</taxon>
        <taxon>Metazoa</taxon>
        <taxon>Spiralia</taxon>
        <taxon>Lophotrochozoa</taxon>
        <taxon>Mollusca</taxon>
        <taxon>Gastropoda</taxon>
        <taxon>Caenogastropoda</taxon>
        <taxon>Littorinimorpha</taxon>
        <taxon>Littorinoidea</taxon>
        <taxon>Littorinidae</taxon>
        <taxon>Littorina</taxon>
    </lineage>
</organism>
<evidence type="ECO:0000313" key="1">
    <source>
        <dbReference type="EMBL" id="KAK7111712.1"/>
    </source>
</evidence>
<evidence type="ECO:0000313" key="2">
    <source>
        <dbReference type="Proteomes" id="UP001374579"/>
    </source>
</evidence>
<proteinExistence type="predicted"/>
<reference evidence="1 2" key="1">
    <citation type="submission" date="2024-02" db="EMBL/GenBank/DDBJ databases">
        <title>Chromosome-scale genome assembly of the rough periwinkle Littorina saxatilis.</title>
        <authorList>
            <person name="De Jode A."/>
            <person name="Faria R."/>
            <person name="Formenti G."/>
            <person name="Sims Y."/>
            <person name="Smith T.P."/>
            <person name="Tracey A."/>
            <person name="Wood J.M.D."/>
            <person name="Zagrodzka Z.B."/>
            <person name="Johannesson K."/>
            <person name="Butlin R.K."/>
            <person name="Leder E.H."/>
        </authorList>
    </citation>
    <scope>NUCLEOTIDE SEQUENCE [LARGE SCALE GENOMIC DNA]</scope>
    <source>
        <strain evidence="1">Snail1</strain>
        <tissue evidence="1">Muscle</tissue>
    </source>
</reference>
<comment type="caution">
    <text evidence="1">The sequence shown here is derived from an EMBL/GenBank/DDBJ whole genome shotgun (WGS) entry which is preliminary data.</text>
</comment>
<dbReference type="Proteomes" id="UP001374579">
    <property type="component" value="Unassembled WGS sequence"/>
</dbReference>
<dbReference type="AlphaFoldDB" id="A0AAN9BTW0"/>
<name>A0AAN9BTW0_9CAEN</name>
<gene>
    <name evidence="1" type="ORF">V1264_011300</name>
</gene>
<dbReference type="EMBL" id="JBAMIC010000002">
    <property type="protein sequence ID" value="KAK7111712.1"/>
    <property type="molecule type" value="Genomic_DNA"/>
</dbReference>
<keyword evidence="2" id="KW-1185">Reference proteome</keyword>
<sequence length="222" mass="24736">MCMTLFQSTVSLQQSLLAKKAAPANYIFLENLLFESEAASAVDCASSCWKRPDCWSFTVTTTSLGTTCRGHAVWMTSANERILTATTSLWHLNLDWLERECSNNRECGVPLSECFAGKCLCSPGYYYSNSKDSCVEGCEEADLQSTFVAYPGYRIHLRNIVCTGMPREDCITVCGQHARVRTCDYLPLGGVLYCCLQPVTKLDFPSDWIVDPTSTSYQRTCV</sequence>
<protein>
    <recommendedName>
        <fullName evidence="3">Apple domain-containing protein</fullName>
    </recommendedName>
</protein>